<evidence type="ECO:0000256" key="1">
    <source>
        <dbReference type="ARBA" id="ARBA00022670"/>
    </source>
</evidence>
<proteinExistence type="predicted"/>
<dbReference type="Gene3D" id="2.10.109.10">
    <property type="entry name" value="Umud Fragment, subunit A"/>
    <property type="match status" value="1"/>
</dbReference>
<dbReference type="Gene3D" id="1.10.260.40">
    <property type="entry name" value="lambda repressor-like DNA-binding domains"/>
    <property type="match status" value="1"/>
</dbReference>
<evidence type="ECO:0000256" key="2">
    <source>
        <dbReference type="ARBA" id="ARBA00022801"/>
    </source>
</evidence>
<evidence type="ECO:0000256" key="4">
    <source>
        <dbReference type="ARBA" id="ARBA00023125"/>
    </source>
</evidence>
<dbReference type="PANTHER" id="PTHR40661">
    <property type="match status" value="1"/>
</dbReference>
<dbReference type="Proteomes" id="UP001237780">
    <property type="component" value="Unassembled WGS sequence"/>
</dbReference>
<evidence type="ECO:0000256" key="3">
    <source>
        <dbReference type="ARBA" id="ARBA00023015"/>
    </source>
</evidence>
<dbReference type="PROSITE" id="PS00501">
    <property type="entry name" value="SPASE_I_1"/>
    <property type="match status" value="1"/>
</dbReference>
<keyword evidence="3" id="KW-0805">Transcription regulation</keyword>
<dbReference type="InterPro" id="IPR015927">
    <property type="entry name" value="Peptidase_S24_S26A/B/C"/>
</dbReference>
<evidence type="ECO:0000313" key="8">
    <source>
        <dbReference type="Proteomes" id="UP001237780"/>
    </source>
</evidence>
<dbReference type="SUPFAM" id="SSF47413">
    <property type="entry name" value="lambda repressor-like DNA-binding domains"/>
    <property type="match status" value="1"/>
</dbReference>
<organism evidence="7 8">
    <name type="scientific">Phyllobacterium ifriqiyense</name>
    <dbReference type="NCBI Taxonomy" id="314238"/>
    <lineage>
        <taxon>Bacteria</taxon>
        <taxon>Pseudomonadati</taxon>
        <taxon>Pseudomonadota</taxon>
        <taxon>Alphaproteobacteria</taxon>
        <taxon>Hyphomicrobiales</taxon>
        <taxon>Phyllobacteriaceae</taxon>
        <taxon>Phyllobacterium</taxon>
    </lineage>
</organism>
<dbReference type="PANTHER" id="PTHR40661:SF3">
    <property type="entry name" value="FELS-1 PROPHAGE TRANSCRIPTIONAL REGULATOR"/>
    <property type="match status" value="1"/>
</dbReference>
<keyword evidence="8" id="KW-1185">Reference proteome</keyword>
<accession>A0ABU0S821</accession>
<reference evidence="7 8" key="1">
    <citation type="submission" date="2023-07" db="EMBL/GenBank/DDBJ databases">
        <title>Comparative genomics of wheat-associated soil bacteria to identify genetic determinants of phenazine resistance.</title>
        <authorList>
            <person name="Mouncey N."/>
        </authorList>
    </citation>
    <scope>NUCLEOTIDE SEQUENCE [LARGE SCALE GENOMIC DNA]</scope>
    <source>
        <strain evidence="7 8">W4I11</strain>
    </source>
</reference>
<feature type="domain" description="Peptidase S24/S26A/S26B/S26C" evidence="6">
    <location>
        <begin position="118"/>
        <end position="203"/>
    </location>
</feature>
<evidence type="ECO:0000256" key="5">
    <source>
        <dbReference type="ARBA" id="ARBA00023163"/>
    </source>
</evidence>
<sequence length="229" mass="25206">MLNDVLRRVEERLKAVGLSAQAASTQAGLSKDAIRNMQRAIQQKGRAGVSTKTITALAPVLETSVAWLLNEEGDESIQQSDHRRSVKVVGYLGAGAEVEPDFEQVPPEGLEQVDLPFELPDDMIAFIVRGDSMLPALKDGHLMIVYREQKKPLESFYGEEAAVRTSDGRRFIKTIMRGTNGVNLFSWNAPPIENVQLDWIGEIFAAIPAGAIRRTVKQGGIQGQLRLRA</sequence>
<comment type="caution">
    <text evidence="7">The sequence shown here is derived from an EMBL/GenBank/DDBJ whole genome shotgun (WGS) entry which is preliminary data.</text>
</comment>
<evidence type="ECO:0000259" key="6">
    <source>
        <dbReference type="Pfam" id="PF00717"/>
    </source>
</evidence>
<evidence type="ECO:0000313" key="7">
    <source>
        <dbReference type="EMBL" id="MDQ0996912.1"/>
    </source>
</evidence>
<name>A0ABU0S821_9HYPH</name>
<protein>
    <submittedName>
        <fullName evidence="7">Phage repressor protein C with HTH and peptisase S24 domain</fullName>
    </submittedName>
</protein>
<dbReference type="CDD" id="cd06529">
    <property type="entry name" value="S24_LexA-like"/>
    <property type="match status" value="1"/>
</dbReference>
<keyword evidence="2" id="KW-0378">Hydrolase</keyword>
<dbReference type="Pfam" id="PF00717">
    <property type="entry name" value="Peptidase_S24"/>
    <property type="match status" value="1"/>
</dbReference>
<dbReference type="InterPro" id="IPR019756">
    <property type="entry name" value="Pept_S26A_signal_pept_1_Ser-AS"/>
</dbReference>
<dbReference type="SUPFAM" id="SSF51306">
    <property type="entry name" value="LexA/Signal peptidase"/>
    <property type="match status" value="1"/>
</dbReference>
<dbReference type="InterPro" id="IPR010982">
    <property type="entry name" value="Lambda_DNA-bd_dom_sf"/>
</dbReference>
<keyword evidence="1" id="KW-0645">Protease</keyword>
<keyword evidence="4" id="KW-0238">DNA-binding</keyword>
<dbReference type="InterPro" id="IPR039418">
    <property type="entry name" value="LexA-like"/>
</dbReference>
<dbReference type="InterPro" id="IPR036286">
    <property type="entry name" value="LexA/Signal_pep-like_sf"/>
</dbReference>
<dbReference type="EMBL" id="JAUSZT010000003">
    <property type="protein sequence ID" value="MDQ0996912.1"/>
    <property type="molecule type" value="Genomic_DNA"/>
</dbReference>
<keyword evidence="5" id="KW-0804">Transcription</keyword>
<gene>
    <name evidence="7" type="ORF">QFZ34_002094</name>
</gene>